<sequence length="409" mass="44112">MSSTSTPQQPPPTTTTVGQPGRHSRSPHESLGEVCWGRWTRTLLDGQSNNPGTCQGIQLVQLPSEAMAEMARDNPMLLAERGISWSEGMRVYQIVPGMPWPDVRAGRSPIGAKTANANANANANASAANANASPARTAGSMTTTTTSVKQHNGALVTTTTTTTTTNPAKSSKTNAEAPSSTADLKPVQGHERVYGRRQYCTQCGQSEGAPAMATGLQIVVAGSEASSARALLVDPAPAEVLLADVMLPALVNGVRLSLTSVHPPKPPPVLGVPTPKGFSMLHVSWLKEHLGHPETGLVDLTEQDGHPSHTVQRPNDHATARTQSLPPMWPVPQQERPQVPYESPLKRLRDFHRAAWEHHKRAMAEWQVIVPKLTDRIWQGTDWKVVLPRLSEGVTAIAEDIWDRVRSGK</sequence>
<organism evidence="2 3">
    <name type="scientific">Capsaspora owczarzaki (strain ATCC 30864)</name>
    <dbReference type="NCBI Taxonomy" id="595528"/>
    <lineage>
        <taxon>Eukaryota</taxon>
        <taxon>Filasterea</taxon>
        <taxon>Capsaspora</taxon>
    </lineage>
</organism>
<evidence type="ECO:0000256" key="1">
    <source>
        <dbReference type="SAM" id="MobiDB-lite"/>
    </source>
</evidence>
<dbReference type="AlphaFoldDB" id="A0A0D2WWL0"/>
<dbReference type="InParanoid" id="A0A0D2WWL0"/>
<feature type="region of interest" description="Disordered" evidence="1">
    <location>
        <begin position="1"/>
        <end position="30"/>
    </location>
</feature>
<feature type="compositionally biased region" description="Polar residues" evidence="1">
    <location>
        <begin position="166"/>
        <end position="182"/>
    </location>
</feature>
<evidence type="ECO:0000313" key="3">
    <source>
        <dbReference type="Proteomes" id="UP000008743"/>
    </source>
</evidence>
<evidence type="ECO:0000313" key="2">
    <source>
        <dbReference type="EMBL" id="KJE97375.1"/>
    </source>
</evidence>
<accession>A0A0D2WWL0</accession>
<reference evidence="3" key="1">
    <citation type="submission" date="2011-02" db="EMBL/GenBank/DDBJ databases">
        <title>The Genome Sequence of Capsaspora owczarzaki ATCC 30864.</title>
        <authorList>
            <person name="Russ C."/>
            <person name="Cuomo C."/>
            <person name="Burger G."/>
            <person name="Gray M.W."/>
            <person name="Holland P.W.H."/>
            <person name="King N."/>
            <person name="Lang F.B.F."/>
            <person name="Roger A.J."/>
            <person name="Ruiz-Trillo I."/>
            <person name="Young S.K."/>
            <person name="Zeng Q."/>
            <person name="Gargeya S."/>
            <person name="Alvarado L."/>
            <person name="Berlin A."/>
            <person name="Chapman S.B."/>
            <person name="Chen Z."/>
            <person name="Freedman E."/>
            <person name="Gellesch M."/>
            <person name="Goldberg J."/>
            <person name="Griggs A."/>
            <person name="Gujja S."/>
            <person name="Heilman E."/>
            <person name="Heiman D."/>
            <person name="Howarth C."/>
            <person name="Mehta T."/>
            <person name="Neiman D."/>
            <person name="Pearson M."/>
            <person name="Roberts A."/>
            <person name="Saif S."/>
            <person name="Shea T."/>
            <person name="Shenoy N."/>
            <person name="Sisk P."/>
            <person name="Stolte C."/>
            <person name="Sykes S."/>
            <person name="White J."/>
            <person name="Yandava C."/>
            <person name="Haas B."/>
            <person name="Nusbaum C."/>
            <person name="Birren B."/>
        </authorList>
    </citation>
    <scope>NUCLEOTIDE SEQUENCE</scope>
    <source>
        <strain evidence="3">ATCC 30864</strain>
    </source>
</reference>
<proteinExistence type="predicted"/>
<feature type="region of interest" description="Disordered" evidence="1">
    <location>
        <begin position="126"/>
        <end position="185"/>
    </location>
</feature>
<protein>
    <submittedName>
        <fullName evidence="2">Uncharacterized protein</fullName>
    </submittedName>
</protein>
<dbReference type="RefSeq" id="XP_004343105.1">
    <property type="nucleotide sequence ID" value="XM_004343055.2"/>
</dbReference>
<dbReference type="EMBL" id="KE346374">
    <property type="protein sequence ID" value="KJE97375.1"/>
    <property type="molecule type" value="Genomic_DNA"/>
</dbReference>
<keyword evidence="3" id="KW-1185">Reference proteome</keyword>
<dbReference type="Proteomes" id="UP000008743">
    <property type="component" value="Unassembled WGS sequence"/>
</dbReference>
<gene>
    <name evidence="2" type="ORF">CAOG_007246</name>
</gene>
<feature type="region of interest" description="Disordered" evidence="1">
    <location>
        <begin position="305"/>
        <end position="337"/>
    </location>
</feature>
<name>A0A0D2WWL0_CAPO3</name>